<dbReference type="InterPro" id="IPR003482">
    <property type="entry name" value="Whib"/>
</dbReference>
<dbReference type="Pfam" id="PF02467">
    <property type="entry name" value="Whib"/>
    <property type="match status" value="1"/>
</dbReference>
<keyword evidence="11 12" id="KW-0804">Transcription</keyword>
<comment type="PTM">
    <text evidence="12">Upon Fe-S cluster removal intramolecular disulfide bonds are formed.</text>
</comment>
<evidence type="ECO:0000256" key="2">
    <source>
        <dbReference type="ARBA" id="ARBA00006597"/>
    </source>
</evidence>
<evidence type="ECO:0000256" key="9">
    <source>
        <dbReference type="ARBA" id="ARBA00023125"/>
    </source>
</evidence>
<proteinExistence type="inferred from homology"/>
<evidence type="ECO:0000256" key="12">
    <source>
        <dbReference type="HAMAP-Rule" id="MF_01479"/>
    </source>
</evidence>
<feature type="binding site" evidence="12">
    <location>
        <position position="59"/>
    </location>
    <ligand>
        <name>[4Fe-4S] cluster</name>
        <dbReference type="ChEBI" id="CHEBI:49883"/>
    </ligand>
</feature>
<comment type="similarity">
    <text evidence="2 12">Belongs to the WhiB family.</text>
</comment>
<comment type="function">
    <text evidence="12">Acts as a transcriptional regulator. Probably redox-responsive. The apo- but not holo-form probably binds DNA.</text>
</comment>
<keyword evidence="8 12" id="KW-0805">Transcription regulation</keyword>
<name>A0ABV9VI32_STRAZ</name>
<dbReference type="EMBL" id="JBHSJE010000012">
    <property type="protein sequence ID" value="MFC4982749.1"/>
    <property type="molecule type" value="Genomic_DNA"/>
</dbReference>
<keyword evidence="15" id="KW-1185">Reference proteome</keyword>
<dbReference type="PROSITE" id="PS51674">
    <property type="entry name" value="4FE4S_WBL"/>
    <property type="match status" value="1"/>
</dbReference>
<dbReference type="GeneID" id="31237981"/>
<evidence type="ECO:0000256" key="6">
    <source>
        <dbReference type="ARBA" id="ARBA00023004"/>
    </source>
</evidence>
<feature type="binding site" evidence="12">
    <location>
        <position position="50"/>
    </location>
    <ligand>
        <name>[4Fe-4S] cluster</name>
        <dbReference type="ChEBI" id="CHEBI:49883"/>
    </ligand>
</feature>
<keyword evidence="9 12" id="KW-0238">DNA-binding</keyword>
<keyword evidence="4 12" id="KW-0963">Cytoplasm</keyword>
<evidence type="ECO:0000256" key="11">
    <source>
        <dbReference type="ARBA" id="ARBA00023163"/>
    </source>
</evidence>
<evidence type="ECO:0000256" key="7">
    <source>
        <dbReference type="ARBA" id="ARBA00023014"/>
    </source>
</evidence>
<evidence type="ECO:0000313" key="15">
    <source>
        <dbReference type="Proteomes" id="UP001595908"/>
    </source>
</evidence>
<comment type="caution">
    <text evidence="14">The sequence shown here is derived from an EMBL/GenBank/DDBJ whole genome shotgun (WGS) entry which is preliminary data.</text>
</comment>
<evidence type="ECO:0000313" key="14">
    <source>
        <dbReference type="EMBL" id="MFC4982749.1"/>
    </source>
</evidence>
<evidence type="ECO:0000256" key="10">
    <source>
        <dbReference type="ARBA" id="ARBA00023157"/>
    </source>
</evidence>
<accession>A0ABV9VI32</accession>
<evidence type="ECO:0000256" key="4">
    <source>
        <dbReference type="ARBA" id="ARBA00022490"/>
    </source>
</evidence>
<keyword evidence="7 12" id="KW-0411">Iron-sulfur</keyword>
<dbReference type="HAMAP" id="MF_01479">
    <property type="entry name" value="WhiB"/>
    <property type="match status" value="1"/>
</dbReference>
<feature type="domain" description="4Fe-4S Wbl-type" evidence="13">
    <location>
        <begin position="19"/>
        <end position="83"/>
    </location>
</feature>
<dbReference type="PANTHER" id="PTHR38839:SF5">
    <property type="entry name" value="TRANSCRIPTIONAL REGULATOR WHID"/>
    <property type="match status" value="1"/>
</dbReference>
<comment type="subcellular location">
    <subcellularLocation>
        <location evidence="1 12">Cytoplasm</location>
    </subcellularLocation>
</comment>
<evidence type="ECO:0000259" key="13">
    <source>
        <dbReference type="PROSITE" id="PS51674"/>
    </source>
</evidence>
<organism evidence="14 15">
    <name type="scientific">Streptomyces atroolivaceus</name>
    <dbReference type="NCBI Taxonomy" id="66869"/>
    <lineage>
        <taxon>Bacteria</taxon>
        <taxon>Bacillati</taxon>
        <taxon>Actinomycetota</taxon>
        <taxon>Actinomycetes</taxon>
        <taxon>Kitasatosporales</taxon>
        <taxon>Streptomycetaceae</taxon>
        <taxon>Streptomyces</taxon>
    </lineage>
</organism>
<comment type="PTM">
    <text evidence="12">The Fe-S cluster can be nitrosylated by nitric oxide (NO).</text>
</comment>
<keyword evidence="6 12" id="KW-0408">Iron</keyword>
<sequence>MKSNTRPLASVWDWQTKAACRGMKESVFFSPPGERGSRRRRREGGARAVCRACAVKLDCRSFAEASHQRYGVWGGTTEGERRVRE</sequence>
<dbReference type="InterPro" id="IPR034768">
    <property type="entry name" value="4FE4S_WBL"/>
</dbReference>
<evidence type="ECO:0000256" key="8">
    <source>
        <dbReference type="ARBA" id="ARBA00023015"/>
    </source>
</evidence>
<protein>
    <recommendedName>
        <fullName evidence="12">Transcriptional regulator WhiB</fullName>
    </recommendedName>
</protein>
<keyword evidence="3 12" id="KW-0004">4Fe-4S</keyword>
<evidence type="ECO:0000256" key="1">
    <source>
        <dbReference type="ARBA" id="ARBA00004496"/>
    </source>
</evidence>
<reference evidence="15" key="1">
    <citation type="journal article" date="2019" name="Int. J. Syst. Evol. Microbiol.">
        <title>The Global Catalogue of Microorganisms (GCM) 10K type strain sequencing project: providing services to taxonomists for standard genome sequencing and annotation.</title>
        <authorList>
            <consortium name="The Broad Institute Genomics Platform"/>
            <consortium name="The Broad Institute Genome Sequencing Center for Infectious Disease"/>
            <person name="Wu L."/>
            <person name="Ma J."/>
        </authorList>
    </citation>
    <scope>NUCLEOTIDE SEQUENCE [LARGE SCALE GENOMIC DNA]</scope>
    <source>
        <strain evidence="15">ICMP 257</strain>
    </source>
</reference>
<dbReference type="PANTHER" id="PTHR38839">
    <property type="entry name" value="TRANSCRIPTIONAL REGULATOR WHID-RELATED"/>
    <property type="match status" value="1"/>
</dbReference>
<evidence type="ECO:0000256" key="3">
    <source>
        <dbReference type="ARBA" id="ARBA00022485"/>
    </source>
</evidence>
<keyword evidence="10 12" id="KW-1015">Disulfide bond</keyword>
<evidence type="ECO:0000256" key="5">
    <source>
        <dbReference type="ARBA" id="ARBA00022723"/>
    </source>
</evidence>
<dbReference type="Proteomes" id="UP001595908">
    <property type="component" value="Unassembled WGS sequence"/>
</dbReference>
<feature type="binding site" evidence="12">
    <location>
        <position position="20"/>
    </location>
    <ligand>
        <name>[4Fe-4S] cluster</name>
        <dbReference type="ChEBI" id="CHEBI:49883"/>
    </ligand>
</feature>
<gene>
    <name evidence="12" type="primary">whiB</name>
    <name evidence="14" type="ORF">ACFPL4_31155</name>
</gene>
<dbReference type="RefSeq" id="WP_078598005.1">
    <property type="nucleotide sequence ID" value="NZ_JBFAGR010000027.1"/>
</dbReference>
<comment type="cofactor">
    <cofactor evidence="12">
        <name>[4Fe-4S] cluster</name>
        <dbReference type="ChEBI" id="CHEBI:49883"/>
    </cofactor>
    <text evidence="12">Binds 1 [4Fe-4S] cluster per subunit. Following nitrosylation of the [4Fe-4S] cluster binds 1 [4Fe-8(NO)] cluster per subunit.</text>
</comment>
<keyword evidence="5 12" id="KW-0479">Metal-binding</keyword>
<feature type="binding site" evidence="12">
    <location>
        <position position="53"/>
    </location>
    <ligand>
        <name>[4Fe-4S] cluster</name>
        <dbReference type="ChEBI" id="CHEBI:49883"/>
    </ligand>
</feature>